<feature type="transmembrane region" description="Helical" evidence="8">
    <location>
        <begin position="399"/>
        <end position="420"/>
    </location>
</feature>
<comment type="similarity">
    <text evidence="7">Belongs to the type 2 lipid phosphate phosphatase family.</text>
</comment>
<dbReference type="SUPFAM" id="SSF48317">
    <property type="entry name" value="Acid phosphatase/Vanadium-dependent haloperoxidase"/>
    <property type="match status" value="1"/>
</dbReference>
<comment type="subcellular location">
    <subcellularLocation>
        <location evidence="1">Endoplasmic reticulum membrane</location>
        <topology evidence="1">Multi-pass membrane protein</topology>
    </subcellularLocation>
</comment>
<evidence type="ECO:0000256" key="8">
    <source>
        <dbReference type="SAM" id="Phobius"/>
    </source>
</evidence>
<keyword evidence="11" id="KW-1185">Reference proteome</keyword>
<dbReference type="OrthoDB" id="301434at2759"/>
<evidence type="ECO:0000256" key="7">
    <source>
        <dbReference type="ARBA" id="ARBA00038324"/>
    </source>
</evidence>
<feature type="transmembrane region" description="Helical" evidence="8">
    <location>
        <begin position="135"/>
        <end position="157"/>
    </location>
</feature>
<keyword evidence="4" id="KW-0256">Endoplasmic reticulum</keyword>
<dbReference type="Pfam" id="PF01569">
    <property type="entry name" value="PAP2"/>
    <property type="match status" value="1"/>
</dbReference>
<dbReference type="EMBL" id="JAIZAY010000003">
    <property type="protein sequence ID" value="KAJ8045187.1"/>
    <property type="molecule type" value="Genomic_DNA"/>
</dbReference>
<evidence type="ECO:0000256" key="1">
    <source>
        <dbReference type="ARBA" id="ARBA00004477"/>
    </source>
</evidence>
<feature type="transmembrane region" description="Helical" evidence="8">
    <location>
        <begin position="110"/>
        <end position="129"/>
    </location>
</feature>
<feature type="domain" description="Phosphatidic acid phosphatase type 2/haloperoxidase" evidence="9">
    <location>
        <begin position="144"/>
        <end position="259"/>
    </location>
</feature>
<evidence type="ECO:0000256" key="6">
    <source>
        <dbReference type="ARBA" id="ARBA00023136"/>
    </source>
</evidence>
<feature type="transmembrane region" description="Helical" evidence="8">
    <location>
        <begin position="215"/>
        <end position="234"/>
    </location>
</feature>
<keyword evidence="6 8" id="KW-0472">Membrane</keyword>
<dbReference type="InterPro" id="IPR000326">
    <property type="entry name" value="PAP2/HPO"/>
</dbReference>
<evidence type="ECO:0000313" key="11">
    <source>
        <dbReference type="Proteomes" id="UP001152320"/>
    </source>
</evidence>
<feature type="transmembrane region" description="Helical" evidence="8">
    <location>
        <begin position="241"/>
        <end position="262"/>
    </location>
</feature>
<dbReference type="CDD" id="cd03388">
    <property type="entry name" value="PAP2_SPPase1"/>
    <property type="match status" value="1"/>
</dbReference>
<evidence type="ECO:0000259" key="9">
    <source>
        <dbReference type="SMART" id="SM00014"/>
    </source>
</evidence>
<reference evidence="10" key="1">
    <citation type="submission" date="2021-10" db="EMBL/GenBank/DDBJ databases">
        <title>Tropical sea cucumber genome reveals ecological adaptation and Cuvierian tubules defense mechanism.</title>
        <authorList>
            <person name="Chen T."/>
        </authorList>
    </citation>
    <scope>NUCLEOTIDE SEQUENCE</scope>
    <source>
        <strain evidence="10">Nanhai2018</strain>
        <tissue evidence="10">Muscle</tissue>
    </source>
</reference>
<dbReference type="Gene3D" id="1.20.144.10">
    <property type="entry name" value="Phosphatidic acid phosphatase type 2/haloperoxidase"/>
    <property type="match status" value="1"/>
</dbReference>
<evidence type="ECO:0000256" key="3">
    <source>
        <dbReference type="ARBA" id="ARBA00022801"/>
    </source>
</evidence>
<evidence type="ECO:0000256" key="4">
    <source>
        <dbReference type="ARBA" id="ARBA00022824"/>
    </source>
</evidence>
<dbReference type="GO" id="GO:0005789">
    <property type="term" value="C:endoplasmic reticulum membrane"/>
    <property type="evidence" value="ECO:0007669"/>
    <property type="project" value="UniProtKB-SubCell"/>
</dbReference>
<feature type="transmembrane region" description="Helical" evidence="8">
    <location>
        <begin position="303"/>
        <end position="319"/>
    </location>
</feature>
<evidence type="ECO:0000313" key="10">
    <source>
        <dbReference type="EMBL" id="KAJ8045187.1"/>
    </source>
</evidence>
<feature type="transmembrane region" description="Helical" evidence="8">
    <location>
        <begin position="191"/>
        <end position="209"/>
    </location>
</feature>
<keyword evidence="3" id="KW-0378">Hydrolase</keyword>
<organism evidence="10 11">
    <name type="scientific">Holothuria leucospilota</name>
    <name type="common">Black long sea cucumber</name>
    <name type="synonym">Mertensiothuria leucospilota</name>
    <dbReference type="NCBI Taxonomy" id="206669"/>
    <lineage>
        <taxon>Eukaryota</taxon>
        <taxon>Metazoa</taxon>
        <taxon>Echinodermata</taxon>
        <taxon>Eleutherozoa</taxon>
        <taxon>Echinozoa</taxon>
        <taxon>Holothuroidea</taxon>
        <taxon>Aspidochirotacea</taxon>
        <taxon>Aspidochirotida</taxon>
        <taxon>Holothuriidae</taxon>
        <taxon>Holothuria</taxon>
    </lineage>
</organism>
<keyword evidence="5 8" id="KW-1133">Transmembrane helix</keyword>
<dbReference type="GO" id="GO:0006670">
    <property type="term" value="P:sphingosine metabolic process"/>
    <property type="evidence" value="ECO:0007669"/>
    <property type="project" value="TreeGrafter"/>
</dbReference>
<comment type="caution">
    <text evidence="10">The sequence shown here is derived from an EMBL/GenBank/DDBJ whole genome shotgun (WGS) entry which is preliminary data.</text>
</comment>
<dbReference type="AlphaFoldDB" id="A0A9Q1CH19"/>
<evidence type="ECO:0000256" key="5">
    <source>
        <dbReference type="ARBA" id="ARBA00022989"/>
    </source>
</evidence>
<evidence type="ECO:0000256" key="2">
    <source>
        <dbReference type="ARBA" id="ARBA00022692"/>
    </source>
</evidence>
<dbReference type="PANTHER" id="PTHR14969:SF28">
    <property type="entry name" value="DIHYDROSPHINGOSINE 1-PHOSPHATE PHOSPHATASE LCB3-RELATED"/>
    <property type="match status" value="1"/>
</dbReference>
<dbReference type="PANTHER" id="PTHR14969">
    <property type="entry name" value="SPHINGOSINE-1-PHOSPHATE PHOSPHOHYDROLASE"/>
    <property type="match status" value="1"/>
</dbReference>
<feature type="transmembrane region" description="Helical" evidence="8">
    <location>
        <begin position="274"/>
        <end position="291"/>
    </location>
</feature>
<dbReference type="SMART" id="SM00014">
    <property type="entry name" value="acidPPc"/>
    <property type="match status" value="1"/>
</dbReference>
<name>A0A9Q1CH19_HOLLE</name>
<dbReference type="InterPro" id="IPR036938">
    <property type="entry name" value="PAP2/HPO_sf"/>
</dbReference>
<accession>A0A9Q1CH19</accession>
<protein>
    <submittedName>
        <fullName evidence="10">Sphingosine-1-phosphate phosphatase 2</fullName>
    </submittedName>
</protein>
<sequence length="422" mass="48632">MLKMAESKSDLFNSVKTILTSAETVARIQNFFGVYRIDEEKKSRESETNGHSIANGEGNHYATSTKIRNVIVTSVSECLQQDKCYTQTNGNSSDKADHHQTHVNYRIENYIWYYLFQFGAFLGDDLFYYTFMPFWFFNINLWVIRRVILIWGVFMYVGQSSKEILKWPRPKSPPVVPLEPRYFKEYGMPSTHAMVGTLIPFSILFLTMGKVEYSIPMGFLCATSWLLLVCFSRLYKGMHYIMDVVVGVALTFVLLAMIFPFLDFMDKFLTTDPQAPLLLAGIITFLSLTYPSQRGWSSTREDTIVILSATGSIYTSLWLNHHFQWYPDRYNDHLPDRIIWPSLAQCVAMLCRELIGVATTLLAHSIIKPIMLETLSFVYSIEINSETKKWLSVEFPYKYVTYTLVGLICMLVSPFLFSLVGL</sequence>
<dbReference type="Proteomes" id="UP001152320">
    <property type="component" value="Chromosome 3"/>
</dbReference>
<keyword evidence="2 8" id="KW-0812">Transmembrane</keyword>
<gene>
    <name evidence="10" type="ORF">HOLleu_08137</name>
</gene>
<proteinExistence type="inferred from homology"/>
<dbReference type="GO" id="GO:0042392">
    <property type="term" value="F:sphingosine-1-phosphate phosphatase activity"/>
    <property type="evidence" value="ECO:0007669"/>
    <property type="project" value="TreeGrafter"/>
</dbReference>